<dbReference type="Gene3D" id="2.20.110.10">
    <property type="entry name" value="Histone H3 K4-specific methyltransferase SET7/9 N-terminal domain"/>
    <property type="match status" value="1"/>
</dbReference>
<gene>
    <name evidence="1" type="ORF">AV274_0818</name>
</gene>
<comment type="caution">
    <text evidence="1">The sequence shown here is derived from an EMBL/GenBank/DDBJ whole genome shotgun (WGS) entry which is preliminary data.</text>
</comment>
<dbReference type="Gene3D" id="3.80.10.10">
    <property type="entry name" value="Ribonuclease Inhibitor"/>
    <property type="match status" value="1"/>
</dbReference>
<sequence>MERLAEILKGDAIVEEEILLSSLVEIRFIDGVMHAVEGVWRRNEEVLVEMSKERVVEVNVMKRELLRVNRENLSGIEHNQVLDLNDDGERWEGDVLHNEPCGWGVLFNADGEKVYEGFRVGDVSVCYGIQYYSDIQKVEYEGMIFEGKRWGRGVQYGRDGNTMFDGEWMNGTRLEKSVMIRAEYPFFHNRVEELIVGDKCCNGEQWKEFNLCLFRSLKLFQVGDECFESVGDVKLIGLRELERVVIGCDSFCGRNCSLHLENCERLRELEIGDSSFVDHYGYISFDDFHRIFVSHAKRSFKWEYYCACPVLKLKNLPQLRTVVFSSCVFSGCYAAVFEDLPELVSIALGEDACAFKDSDSTELIMRNLPKLTELVMKGFCECSYTFCYPYRITLENIPKLNWIGIRKDAFRDSSVVNVRRRLLLHFLMIRRRSHP</sequence>
<protein>
    <submittedName>
        <fullName evidence="1">Uncharacterized protein</fullName>
    </submittedName>
</protein>
<dbReference type="EMBL" id="LXWW01000029">
    <property type="protein sequence ID" value="OAO17475.1"/>
    <property type="molecule type" value="Genomic_DNA"/>
</dbReference>
<dbReference type="SUPFAM" id="SSF52047">
    <property type="entry name" value="RNI-like"/>
    <property type="match status" value="1"/>
</dbReference>
<evidence type="ECO:0000313" key="2">
    <source>
        <dbReference type="Proteomes" id="UP000078348"/>
    </source>
</evidence>
<keyword evidence="2" id="KW-1185">Reference proteome</keyword>
<dbReference type="SUPFAM" id="SSF82185">
    <property type="entry name" value="Histone H3 K4-specific methyltransferase SET7/9 N-terminal domain"/>
    <property type="match status" value="1"/>
</dbReference>
<dbReference type="AlphaFoldDB" id="A0A196SK92"/>
<reference evidence="1 2" key="1">
    <citation type="submission" date="2016-05" db="EMBL/GenBank/DDBJ databases">
        <title>Nuclear genome of Blastocystis sp. subtype 1 NandII.</title>
        <authorList>
            <person name="Gentekaki E."/>
            <person name="Curtis B."/>
            <person name="Stairs C."/>
            <person name="Eme L."/>
            <person name="Herman E."/>
            <person name="Klimes V."/>
            <person name="Arias M.C."/>
            <person name="Elias M."/>
            <person name="Hilliou F."/>
            <person name="Klute M."/>
            <person name="Malik S.-B."/>
            <person name="Pightling A."/>
            <person name="Rachubinski R."/>
            <person name="Salas D."/>
            <person name="Schlacht A."/>
            <person name="Suga H."/>
            <person name="Archibald J."/>
            <person name="Ball S.G."/>
            <person name="Clark G."/>
            <person name="Dacks J."/>
            <person name="Van Der Giezen M."/>
            <person name="Tsaousis A."/>
            <person name="Roger A."/>
        </authorList>
    </citation>
    <scope>NUCLEOTIDE SEQUENCE [LARGE SCALE GENOMIC DNA]</scope>
    <source>
        <strain evidence="2">ATCC 50177 / NandII</strain>
    </source>
</reference>
<accession>A0A196SK92</accession>
<proteinExistence type="predicted"/>
<organism evidence="1 2">
    <name type="scientific">Blastocystis sp. subtype 1 (strain ATCC 50177 / NandII)</name>
    <dbReference type="NCBI Taxonomy" id="478820"/>
    <lineage>
        <taxon>Eukaryota</taxon>
        <taxon>Sar</taxon>
        <taxon>Stramenopiles</taxon>
        <taxon>Bigyra</taxon>
        <taxon>Opalozoa</taxon>
        <taxon>Opalinata</taxon>
        <taxon>Blastocystidae</taxon>
        <taxon>Blastocystis</taxon>
    </lineage>
</organism>
<evidence type="ECO:0000313" key="1">
    <source>
        <dbReference type="EMBL" id="OAO17475.1"/>
    </source>
</evidence>
<dbReference type="InterPro" id="IPR032675">
    <property type="entry name" value="LRR_dom_sf"/>
</dbReference>
<name>A0A196SK92_BLAHN</name>
<dbReference type="Proteomes" id="UP000078348">
    <property type="component" value="Unassembled WGS sequence"/>
</dbReference>